<comment type="cofactor">
    <cofactor evidence="1">
        <name>thiamine diphosphate</name>
        <dbReference type="ChEBI" id="CHEBI:58937"/>
    </cofactor>
</comment>
<dbReference type="PANTHER" id="PTHR43825:SF1">
    <property type="entry name" value="TRANSKETOLASE-LIKE PYRIMIDINE-BINDING DOMAIN-CONTAINING PROTEIN"/>
    <property type="match status" value="1"/>
</dbReference>
<dbReference type="PANTHER" id="PTHR43825">
    <property type="entry name" value="PYRUVATE DEHYDROGENASE E1 COMPONENT"/>
    <property type="match status" value="1"/>
</dbReference>
<evidence type="ECO:0000256" key="7">
    <source>
        <dbReference type="SAM" id="Phobius"/>
    </source>
</evidence>
<dbReference type="Pfam" id="PF02780">
    <property type="entry name" value="Transketolase_C"/>
    <property type="match status" value="1"/>
</dbReference>
<keyword evidence="7" id="KW-1133">Transmembrane helix</keyword>
<accession>A0A7J3JP49</accession>
<dbReference type="GO" id="GO:0018491">
    <property type="term" value="F:2-oxobutyrate synthase activity"/>
    <property type="evidence" value="ECO:0007669"/>
    <property type="project" value="UniProtKB-ARBA"/>
</dbReference>
<evidence type="ECO:0000256" key="5">
    <source>
        <dbReference type="ARBA" id="ARBA00023052"/>
    </source>
</evidence>
<comment type="caution">
    <text evidence="9">The sequence shown here is derived from an EMBL/GenBank/DDBJ whole genome shotgun (WGS) entry which is preliminary data.</text>
</comment>
<evidence type="ECO:0000256" key="4">
    <source>
        <dbReference type="ARBA" id="ARBA00012691"/>
    </source>
</evidence>
<dbReference type="Gene3D" id="3.40.50.920">
    <property type="match status" value="1"/>
</dbReference>
<dbReference type="InterPro" id="IPR029061">
    <property type="entry name" value="THDP-binding"/>
</dbReference>
<organism evidence="9">
    <name type="scientific">Ignisphaera aggregans</name>
    <dbReference type="NCBI Taxonomy" id="334771"/>
    <lineage>
        <taxon>Archaea</taxon>
        <taxon>Thermoproteota</taxon>
        <taxon>Thermoprotei</taxon>
        <taxon>Desulfurococcales</taxon>
        <taxon>Desulfurococcaceae</taxon>
        <taxon>Ignisphaera</taxon>
    </lineage>
</organism>
<dbReference type="InterPro" id="IPR051157">
    <property type="entry name" value="PDH/Transketolase"/>
</dbReference>
<dbReference type="SUPFAM" id="SSF52922">
    <property type="entry name" value="TK C-terminal domain-like"/>
    <property type="match status" value="1"/>
</dbReference>
<evidence type="ECO:0000256" key="6">
    <source>
        <dbReference type="ARBA" id="ARBA00048893"/>
    </source>
</evidence>
<keyword evidence="7" id="KW-0812">Transmembrane</keyword>
<dbReference type="Gene3D" id="3.40.50.970">
    <property type="match status" value="1"/>
</dbReference>
<dbReference type="InterPro" id="IPR005475">
    <property type="entry name" value="Transketolase-like_Pyr-bd"/>
</dbReference>
<dbReference type="InterPro" id="IPR009014">
    <property type="entry name" value="Transketo_C/PFOR_II"/>
</dbReference>
<reference evidence="9" key="1">
    <citation type="journal article" date="2020" name="mSystems">
        <title>Genome- and Community-Level Interaction Insights into Carbon Utilization and Element Cycling Functions of Hydrothermarchaeota in Hydrothermal Sediment.</title>
        <authorList>
            <person name="Zhou Z."/>
            <person name="Liu Y."/>
            <person name="Xu W."/>
            <person name="Pan J."/>
            <person name="Luo Z.H."/>
            <person name="Li M."/>
        </authorList>
    </citation>
    <scope>NUCLEOTIDE SEQUENCE [LARGE SCALE GENOMIC DNA]</scope>
    <source>
        <strain evidence="9">SpSt-657</strain>
    </source>
</reference>
<gene>
    <name evidence="9" type="ORF">ENU30_02600</name>
</gene>
<dbReference type="EMBL" id="DTBZ01000060">
    <property type="protein sequence ID" value="HGQ17860.1"/>
    <property type="molecule type" value="Genomic_DNA"/>
</dbReference>
<evidence type="ECO:0000256" key="2">
    <source>
        <dbReference type="ARBA" id="ARBA00007131"/>
    </source>
</evidence>
<dbReference type="AlphaFoldDB" id="A0A7J3JP49"/>
<dbReference type="SUPFAM" id="SSF52518">
    <property type="entry name" value="Thiamin diphosphate-binding fold (THDP-binding)"/>
    <property type="match status" value="1"/>
</dbReference>
<proteinExistence type="inferred from homology"/>
<evidence type="ECO:0000313" key="9">
    <source>
        <dbReference type="EMBL" id="HGQ17860.1"/>
    </source>
</evidence>
<evidence type="ECO:0000256" key="3">
    <source>
        <dbReference type="ARBA" id="ARBA00011631"/>
    </source>
</evidence>
<dbReference type="CDD" id="cd07033">
    <property type="entry name" value="TPP_PYR_DXS_TK_like"/>
    <property type="match status" value="1"/>
</dbReference>
<dbReference type="EC" id="1.2.7.11" evidence="4"/>
<sequence>MKVEQSIGMRDVVGEILASLGEEVRDLVVITADVGRPTRVYRFGQKFPDRYYNVGIAEQHMIGFAAGLASAGAQPIVAAFAMFVLRAWEQIRNTVARMNLNVKIIATHAGYSDHADGSSHQALEDIAVMRAIPNMNIVVPADIADIKRSLRSIVADVRGPVYYRIGRDYAPPVTVGHDYEFALGKAYTLRDGYDVTIVGAGPILYEALTAAEMLEKMGISTSVINLLTVKPIDVESIERAARATGRIVTVEEHVVYGGIGSAVAEVVAERYPVPMRFIGARTFGRSAKSVRELLEYFNIDSRSIVKACLEVIKHDNR</sequence>
<feature type="transmembrane region" description="Helical" evidence="7">
    <location>
        <begin position="61"/>
        <end position="88"/>
    </location>
</feature>
<name>A0A7J3JP49_9CREN</name>
<dbReference type="GO" id="GO:0019164">
    <property type="term" value="F:pyruvate synthase activity"/>
    <property type="evidence" value="ECO:0007669"/>
    <property type="project" value="UniProtKB-ARBA"/>
</dbReference>
<feature type="domain" description="Transketolase-like pyrimidine-binding" evidence="8">
    <location>
        <begin position="7"/>
        <end position="173"/>
    </location>
</feature>
<dbReference type="FunFam" id="3.40.50.970:FF:000129">
    <property type="entry name" value="Transketolase"/>
    <property type="match status" value="1"/>
</dbReference>
<keyword evidence="5" id="KW-0786">Thiamine pyrophosphate</keyword>
<dbReference type="SMART" id="SM00861">
    <property type="entry name" value="Transket_pyr"/>
    <property type="match status" value="1"/>
</dbReference>
<protein>
    <recommendedName>
        <fullName evidence="4">2-oxoacid oxidoreductase (ferredoxin)</fullName>
        <ecNumber evidence="4">1.2.7.11</ecNumber>
    </recommendedName>
</protein>
<comment type="subunit">
    <text evidence="3">Heterodimer composed of an alpha and a beta subunit.</text>
</comment>
<dbReference type="InterPro" id="IPR033248">
    <property type="entry name" value="Transketolase_C"/>
</dbReference>
<comment type="catalytic activity">
    <reaction evidence="6">
        <text>a 2-oxocarboxylate + 2 oxidized [2Fe-2S]-[ferredoxin] + CoA = an acyl-CoA + 2 reduced [2Fe-2S]-[ferredoxin] + CO2 + H(+)</text>
        <dbReference type="Rhea" id="RHEA:42316"/>
        <dbReference type="Rhea" id="RHEA-COMP:10000"/>
        <dbReference type="Rhea" id="RHEA-COMP:10001"/>
        <dbReference type="ChEBI" id="CHEBI:15378"/>
        <dbReference type="ChEBI" id="CHEBI:16526"/>
        <dbReference type="ChEBI" id="CHEBI:33737"/>
        <dbReference type="ChEBI" id="CHEBI:33738"/>
        <dbReference type="ChEBI" id="CHEBI:35179"/>
        <dbReference type="ChEBI" id="CHEBI:57287"/>
        <dbReference type="ChEBI" id="CHEBI:58342"/>
        <dbReference type="EC" id="1.2.7.11"/>
    </reaction>
</comment>
<evidence type="ECO:0000256" key="1">
    <source>
        <dbReference type="ARBA" id="ARBA00001964"/>
    </source>
</evidence>
<comment type="similarity">
    <text evidence="2">Belongs to the transketolase family.</text>
</comment>
<dbReference type="Pfam" id="PF02779">
    <property type="entry name" value="Transket_pyr"/>
    <property type="match status" value="1"/>
</dbReference>
<keyword evidence="7" id="KW-0472">Membrane</keyword>
<evidence type="ECO:0000259" key="8">
    <source>
        <dbReference type="SMART" id="SM00861"/>
    </source>
</evidence>